<dbReference type="GO" id="GO:0008835">
    <property type="term" value="F:diaminohydroxyphosphoribosylaminopyrimidine deaminase activity"/>
    <property type="evidence" value="ECO:0007669"/>
    <property type="project" value="UniProtKB-EC"/>
</dbReference>
<dbReference type="InterPro" id="IPR002125">
    <property type="entry name" value="CMP_dCMP_dom"/>
</dbReference>
<dbReference type="EC" id="1.1.1.193" evidence="13"/>
<dbReference type="PROSITE" id="PS51747">
    <property type="entry name" value="CYT_DCMP_DEAMINASES_2"/>
    <property type="match status" value="1"/>
</dbReference>
<feature type="binding site" evidence="15">
    <location>
        <position position="181"/>
    </location>
    <ligand>
        <name>substrate</name>
    </ligand>
</feature>
<dbReference type="eggNOG" id="COG0117">
    <property type="taxonomic scope" value="Bacteria"/>
</dbReference>
<dbReference type="NCBIfam" id="TIGR00326">
    <property type="entry name" value="eubact_ribD"/>
    <property type="match status" value="1"/>
</dbReference>
<comment type="function">
    <text evidence="1 13">Converts 2,5-diamino-6-(ribosylamino)-4(3h)-pyrimidinone 5'-phosphate into 5-amino-6-(ribosylamino)-2,4(1h,3h)-pyrimidinedione 5'-phosphate.</text>
</comment>
<dbReference type="InterPro" id="IPR004794">
    <property type="entry name" value="Eubact_RibD"/>
</dbReference>
<name>A1ZZC8_MICM2</name>
<dbReference type="FunFam" id="3.40.140.10:FF:000025">
    <property type="entry name" value="Riboflavin biosynthesis protein RibD"/>
    <property type="match status" value="1"/>
</dbReference>
<comment type="cofactor">
    <cofactor evidence="13 16">
        <name>Zn(2+)</name>
        <dbReference type="ChEBI" id="CHEBI:29105"/>
    </cofactor>
    <text evidence="13 16">Binds 1 zinc ion.</text>
</comment>
<feature type="binding site" evidence="15">
    <location>
        <position position="197"/>
    </location>
    <ligand>
        <name>substrate</name>
    </ligand>
</feature>
<feature type="active site" description="Proton donor" evidence="14">
    <location>
        <position position="63"/>
    </location>
</feature>
<evidence type="ECO:0000256" key="15">
    <source>
        <dbReference type="PIRSR" id="PIRSR006769-2"/>
    </source>
</evidence>
<evidence type="ECO:0000313" key="18">
    <source>
        <dbReference type="EMBL" id="EAY24280.1"/>
    </source>
</evidence>
<feature type="binding site" evidence="16">
    <location>
        <position position="97"/>
    </location>
    <ligand>
        <name>Zn(2+)</name>
        <dbReference type="ChEBI" id="CHEBI:29105"/>
        <note>catalytic</note>
    </ligand>
</feature>
<comment type="pathway">
    <text evidence="2 13">Cofactor biosynthesis; riboflavin biosynthesis; 5-amino-6-(D-ribitylamino)uracil from GTP: step 2/4.</text>
</comment>
<evidence type="ECO:0000256" key="3">
    <source>
        <dbReference type="ARBA" id="ARBA00004910"/>
    </source>
</evidence>
<dbReference type="CDD" id="cd01284">
    <property type="entry name" value="Riboflavin_deaminase-reductase"/>
    <property type="match status" value="1"/>
</dbReference>
<dbReference type="InterPro" id="IPR024072">
    <property type="entry name" value="DHFR-like_dom_sf"/>
</dbReference>
<dbReference type="SUPFAM" id="SSF53927">
    <property type="entry name" value="Cytidine deaminase-like"/>
    <property type="match status" value="1"/>
</dbReference>
<feature type="binding site" evidence="15">
    <location>
        <position position="209"/>
    </location>
    <ligand>
        <name>NADP(+)</name>
        <dbReference type="ChEBI" id="CHEBI:58349"/>
    </ligand>
</feature>
<dbReference type="PROSITE" id="PS00903">
    <property type="entry name" value="CYT_DCMP_DEAMINASES_1"/>
    <property type="match status" value="1"/>
</dbReference>
<evidence type="ECO:0000256" key="12">
    <source>
        <dbReference type="ARBA" id="ARBA00023268"/>
    </source>
</evidence>
<feature type="domain" description="CMP/dCMP-type deaminase" evidence="17">
    <location>
        <begin position="12"/>
        <end position="136"/>
    </location>
</feature>
<dbReference type="Proteomes" id="UP000004095">
    <property type="component" value="Unassembled WGS sequence"/>
</dbReference>
<dbReference type="EMBL" id="AAWS01000075">
    <property type="protein sequence ID" value="EAY24280.1"/>
    <property type="molecule type" value="Genomic_DNA"/>
</dbReference>
<comment type="catalytic activity">
    <reaction evidence="13">
        <text>5-amino-6-(5-phospho-D-ribitylamino)uracil + NADP(+) = 5-amino-6-(5-phospho-D-ribosylamino)uracil + NADPH + H(+)</text>
        <dbReference type="Rhea" id="RHEA:17845"/>
        <dbReference type="ChEBI" id="CHEBI:15378"/>
        <dbReference type="ChEBI" id="CHEBI:57783"/>
        <dbReference type="ChEBI" id="CHEBI:58349"/>
        <dbReference type="ChEBI" id="CHEBI:58421"/>
        <dbReference type="ChEBI" id="CHEBI:58453"/>
        <dbReference type="EC" id="1.1.1.193"/>
    </reaction>
</comment>
<feature type="binding site" evidence="15">
    <location>
        <position position="217"/>
    </location>
    <ligand>
        <name>substrate</name>
    </ligand>
</feature>
<dbReference type="RefSeq" id="WP_002705168.1">
    <property type="nucleotide sequence ID" value="NZ_AAWS01000075.1"/>
</dbReference>
<feature type="binding site" evidence="16">
    <location>
        <position position="88"/>
    </location>
    <ligand>
        <name>Zn(2+)</name>
        <dbReference type="ChEBI" id="CHEBI:29105"/>
        <note>catalytic</note>
    </ligand>
</feature>
<reference evidence="18 19" key="1">
    <citation type="submission" date="2007-01" db="EMBL/GenBank/DDBJ databases">
        <authorList>
            <person name="Haygood M."/>
            <person name="Podell S."/>
            <person name="Anderson C."/>
            <person name="Hopkinson B."/>
            <person name="Roe K."/>
            <person name="Barbeau K."/>
            <person name="Gaasterland T."/>
            <person name="Ferriera S."/>
            <person name="Johnson J."/>
            <person name="Kravitz S."/>
            <person name="Beeson K."/>
            <person name="Sutton G."/>
            <person name="Rogers Y.-H."/>
            <person name="Friedman R."/>
            <person name="Frazier M."/>
            <person name="Venter J.C."/>
        </authorList>
    </citation>
    <scope>NUCLEOTIDE SEQUENCE [LARGE SCALE GENOMIC DNA]</scope>
    <source>
        <strain evidence="18 19">ATCC 23134</strain>
    </source>
</reference>
<comment type="similarity">
    <text evidence="5 13">In the C-terminal section; belongs to the HTP reductase family.</text>
</comment>
<proteinExistence type="inferred from homology"/>
<sequence length="355" mass="40530">MSQQMQDNGQKQVDEKFMQRALDLAVLGAGKVSPNPMVGCVIVHQEQIIGEGWHQFYGKAHAEVNAVNAVENKALLSEATVYVTLEPCAHQGKTPPCADLLIKHQVKRVVVCNQDPHPLVGGKGLEKLRTAGIEVTVGILEAQGKEVNKRFFTGLLKQRPYVIFKWAETADGFIARKNYESKWISNKMSRMLVHKWRTEEDSIMVGSNTARYDNPQLNARLWKGRNPARVVIDRRLKLPSNLHLYNQQQLTFIYNQLSRSQASNLEFVKLDEDKFLEEVLLDLYEKKIRSVIVEGGSTLINLLIEQNMWDEARVFKSTQTVFHEGIKAPKVHGHLVNTERIMDDFYYEYRPIATS</sequence>
<feature type="binding site" evidence="15">
    <location>
        <position position="213"/>
    </location>
    <ligand>
        <name>NADP(+)</name>
        <dbReference type="ChEBI" id="CHEBI:58349"/>
    </ligand>
</feature>
<evidence type="ECO:0000256" key="7">
    <source>
        <dbReference type="ARBA" id="ARBA00022723"/>
    </source>
</evidence>
<evidence type="ECO:0000256" key="10">
    <source>
        <dbReference type="ARBA" id="ARBA00022857"/>
    </source>
</evidence>
<dbReference type="EC" id="3.5.4.26" evidence="13"/>
<evidence type="ECO:0000256" key="11">
    <source>
        <dbReference type="ARBA" id="ARBA00023002"/>
    </source>
</evidence>
<dbReference type="GO" id="GO:0008703">
    <property type="term" value="F:5-amino-6-(5-phosphoribosylamino)uracil reductase activity"/>
    <property type="evidence" value="ECO:0007669"/>
    <property type="project" value="UniProtKB-EC"/>
</dbReference>
<dbReference type="Gene3D" id="3.40.140.10">
    <property type="entry name" value="Cytidine Deaminase, domain 2"/>
    <property type="match status" value="1"/>
</dbReference>
<keyword evidence="8 13" id="KW-0378">Hydrolase</keyword>
<evidence type="ECO:0000256" key="13">
    <source>
        <dbReference type="PIRNR" id="PIRNR006769"/>
    </source>
</evidence>
<feature type="binding site" evidence="15">
    <location>
        <position position="167"/>
    </location>
    <ligand>
        <name>substrate</name>
    </ligand>
</feature>
<dbReference type="GO" id="GO:0009231">
    <property type="term" value="P:riboflavin biosynthetic process"/>
    <property type="evidence" value="ECO:0007669"/>
    <property type="project" value="UniProtKB-UniPathway"/>
</dbReference>
<dbReference type="InterPro" id="IPR016193">
    <property type="entry name" value="Cytidine_deaminase-like"/>
</dbReference>
<dbReference type="InterPro" id="IPR002734">
    <property type="entry name" value="RibDG_C"/>
</dbReference>
<evidence type="ECO:0000256" key="4">
    <source>
        <dbReference type="ARBA" id="ARBA00005259"/>
    </source>
</evidence>
<dbReference type="PANTHER" id="PTHR38011:SF7">
    <property type="entry name" value="2,5-DIAMINO-6-RIBOSYLAMINO-4(3H)-PYRIMIDINONE 5'-PHOSPHATE REDUCTASE"/>
    <property type="match status" value="1"/>
</dbReference>
<feature type="binding site" evidence="15">
    <location>
        <position position="294"/>
    </location>
    <ligand>
        <name>substrate</name>
    </ligand>
</feature>
<keyword evidence="19" id="KW-1185">Reference proteome</keyword>
<comment type="pathway">
    <text evidence="3 13">Cofactor biosynthesis; riboflavin biosynthesis; 5-amino-6-(D-ribitylamino)uracil from GTP: step 3/4.</text>
</comment>
<keyword evidence="10 13" id="KW-0521">NADP</keyword>
<evidence type="ECO:0000259" key="17">
    <source>
        <dbReference type="PROSITE" id="PS51747"/>
    </source>
</evidence>
<evidence type="ECO:0000256" key="14">
    <source>
        <dbReference type="PIRSR" id="PIRSR006769-1"/>
    </source>
</evidence>
<keyword evidence="9 13" id="KW-0862">Zinc</keyword>
<keyword evidence="11 13" id="KW-0560">Oxidoreductase</keyword>
<dbReference type="AlphaFoldDB" id="A1ZZC8"/>
<evidence type="ECO:0000256" key="5">
    <source>
        <dbReference type="ARBA" id="ARBA00007417"/>
    </source>
</evidence>
<dbReference type="GO" id="GO:0008270">
    <property type="term" value="F:zinc ion binding"/>
    <property type="evidence" value="ECO:0007669"/>
    <property type="project" value="InterPro"/>
</dbReference>
<feature type="binding site" evidence="15">
    <location>
        <position position="183"/>
    </location>
    <ligand>
        <name>substrate</name>
    </ligand>
</feature>
<keyword evidence="12" id="KW-0511">Multifunctional enzyme</keyword>
<accession>A1ZZC8</accession>
<gene>
    <name evidence="18" type="ORF">M23134_03666</name>
</gene>
<dbReference type="SUPFAM" id="SSF53597">
    <property type="entry name" value="Dihydrofolate reductase-like"/>
    <property type="match status" value="1"/>
</dbReference>
<evidence type="ECO:0000256" key="1">
    <source>
        <dbReference type="ARBA" id="ARBA00002151"/>
    </source>
</evidence>
<feature type="binding site" evidence="16">
    <location>
        <position position="61"/>
    </location>
    <ligand>
        <name>Zn(2+)</name>
        <dbReference type="ChEBI" id="CHEBI:29105"/>
        <note>catalytic</note>
    </ligand>
</feature>
<dbReference type="Pfam" id="PF00383">
    <property type="entry name" value="dCMP_cyt_deam_1"/>
    <property type="match status" value="1"/>
</dbReference>
<protein>
    <recommendedName>
        <fullName evidence="13">Riboflavin biosynthesis protein RibD</fullName>
    </recommendedName>
    <domain>
        <recommendedName>
            <fullName evidence="13">Diaminohydroxyphosphoribosylaminopyrimidine deaminase</fullName>
            <shortName evidence="13">DRAP deaminase</shortName>
            <ecNumber evidence="13">3.5.4.26</ecNumber>
        </recommendedName>
        <alternativeName>
            <fullName evidence="13">Riboflavin-specific deaminase</fullName>
        </alternativeName>
    </domain>
    <domain>
        <recommendedName>
            <fullName evidence="13">5-amino-6-(5-phosphoribosylamino)uracil reductase</fullName>
            <ecNumber evidence="13">1.1.1.193</ecNumber>
        </recommendedName>
        <alternativeName>
            <fullName evidence="13">HTP reductase</fullName>
        </alternativeName>
    </domain>
</protein>
<evidence type="ECO:0000256" key="2">
    <source>
        <dbReference type="ARBA" id="ARBA00004882"/>
    </source>
</evidence>
<dbReference type="PANTHER" id="PTHR38011">
    <property type="entry name" value="DIHYDROFOLATE REDUCTASE FAMILY PROTEIN (AFU_ORTHOLOGUE AFUA_8G06820)"/>
    <property type="match status" value="1"/>
</dbReference>
<keyword evidence="6 13" id="KW-0686">Riboflavin biosynthesis</keyword>
<evidence type="ECO:0000313" key="19">
    <source>
        <dbReference type="Proteomes" id="UP000004095"/>
    </source>
</evidence>
<evidence type="ECO:0000256" key="9">
    <source>
        <dbReference type="ARBA" id="ARBA00022833"/>
    </source>
</evidence>
<dbReference type="UniPathway" id="UPA00275">
    <property type="reaction ID" value="UER00401"/>
</dbReference>
<organism evidence="18 19">
    <name type="scientific">Microscilla marina ATCC 23134</name>
    <dbReference type="NCBI Taxonomy" id="313606"/>
    <lineage>
        <taxon>Bacteria</taxon>
        <taxon>Pseudomonadati</taxon>
        <taxon>Bacteroidota</taxon>
        <taxon>Cytophagia</taxon>
        <taxon>Cytophagales</taxon>
        <taxon>Microscillaceae</taxon>
        <taxon>Microscilla</taxon>
    </lineage>
</organism>
<dbReference type="eggNOG" id="COG1985">
    <property type="taxonomic scope" value="Bacteria"/>
</dbReference>
<keyword evidence="7 13" id="KW-0479">Metal-binding</keyword>
<comment type="catalytic activity">
    <reaction evidence="13">
        <text>2,5-diamino-6-hydroxy-4-(5-phosphoribosylamino)-pyrimidine + H2O + H(+) = 5-amino-6-(5-phospho-D-ribosylamino)uracil + NH4(+)</text>
        <dbReference type="Rhea" id="RHEA:21868"/>
        <dbReference type="ChEBI" id="CHEBI:15377"/>
        <dbReference type="ChEBI" id="CHEBI:15378"/>
        <dbReference type="ChEBI" id="CHEBI:28938"/>
        <dbReference type="ChEBI" id="CHEBI:58453"/>
        <dbReference type="ChEBI" id="CHEBI:58614"/>
        <dbReference type="EC" id="3.5.4.26"/>
    </reaction>
</comment>
<evidence type="ECO:0000256" key="6">
    <source>
        <dbReference type="ARBA" id="ARBA00022619"/>
    </source>
</evidence>
<comment type="similarity">
    <text evidence="4 13">In the N-terminal section; belongs to the cytidine and deoxycytidylate deaminase family.</text>
</comment>
<dbReference type="InterPro" id="IPR050765">
    <property type="entry name" value="Riboflavin_Biosynth_HTPR"/>
</dbReference>
<evidence type="ECO:0000256" key="16">
    <source>
        <dbReference type="PIRSR" id="PIRSR006769-3"/>
    </source>
</evidence>
<feature type="binding site" evidence="15">
    <location>
        <position position="220"/>
    </location>
    <ligand>
        <name>substrate</name>
    </ligand>
</feature>
<dbReference type="PIRSF" id="PIRSF006769">
    <property type="entry name" value="RibD"/>
    <property type="match status" value="1"/>
</dbReference>
<evidence type="ECO:0000256" key="8">
    <source>
        <dbReference type="ARBA" id="ARBA00022801"/>
    </source>
</evidence>
<dbReference type="Pfam" id="PF01872">
    <property type="entry name" value="RibD_C"/>
    <property type="match status" value="1"/>
</dbReference>
<dbReference type="InterPro" id="IPR016192">
    <property type="entry name" value="APOBEC/CMP_deaminase_Zn-bd"/>
</dbReference>
<comment type="caution">
    <text evidence="18">The sequence shown here is derived from an EMBL/GenBank/DDBJ whole genome shotgun (WGS) entry which is preliminary data.</text>
</comment>
<dbReference type="Gene3D" id="3.40.430.10">
    <property type="entry name" value="Dihydrofolate Reductase, subunit A"/>
    <property type="match status" value="1"/>
</dbReference>